<evidence type="ECO:0000256" key="1">
    <source>
        <dbReference type="ARBA" id="ARBA00006975"/>
    </source>
</evidence>
<comment type="similarity">
    <text evidence="1">Belongs to the GroES chaperonin family.</text>
</comment>
<dbReference type="HAMAP" id="MF_00580">
    <property type="entry name" value="CH10"/>
    <property type="match status" value="1"/>
</dbReference>
<dbReference type="EMBL" id="VSSQ01000104">
    <property type="protein sequence ID" value="MPL77216.1"/>
    <property type="molecule type" value="Genomic_DNA"/>
</dbReference>
<dbReference type="GO" id="GO:0051087">
    <property type="term" value="F:protein-folding chaperone binding"/>
    <property type="evidence" value="ECO:0007669"/>
    <property type="project" value="TreeGrafter"/>
</dbReference>
<dbReference type="InterPro" id="IPR018369">
    <property type="entry name" value="Chaprnonin_Cpn10_CS"/>
</dbReference>
<dbReference type="InterPro" id="IPR011032">
    <property type="entry name" value="GroES-like_sf"/>
</dbReference>
<protein>
    <submittedName>
        <fullName evidence="3">10 kDa chaperonin</fullName>
    </submittedName>
</protein>
<dbReference type="PANTHER" id="PTHR10772:SF58">
    <property type="entry name" value="CO-CHAPERONIN GROES"/>
    <property type="match status" value="1"/>
</dbReference>
<dbReference type="Pfam" id="PF00166">
    <property type="entry name" value="Cpn10"/>
    <property type="match status" value="1"/>
</dbReference>
<keyword evidence="2" id="KW-0143">Chaperone</keyword>
<dbReference type="SMART" id="SM00883">
    <property type="entry name" value="Cpn10"/>
    <property type="match status" value="1"/>
</dbReference>
<proteinExistence type="inferred from homology"/>
<dbReference type="PRINTS" id="PR00297">
    <property type="entry name" value="CHAPERONIN10"/>
</dbReference>
<dbReference type="Gene3D" id="2.30.33.40">
    <property type="entry name" value="GroES chaperonin"/>
    <property type="match status" value="1"/>
</dbReference>
<dbReference type="GO" id="GO:0046872">
    <property type="term" value="F:metal ion binding"/>
    <property type="evidence" value="ECO:0007669"/>
    <property type="project" value="TreeGrafter"/>
</dbReference>
<dbReference type="CDD" id="cd00320">
    <property type="entry name" value="cpn10"/>
    <property type="match status" value="1"/>
</dbReference>
<dbReference type="AlphaFoldDB" id="A0A644UE00"/>
<dbReference type="InterPro" id="IPR037124">
    <property type="entry name" value="Chaperonin_GroES_sf"/>
</dbReference>
<evidence type="ECO:0000313" key="3">
    <source>
        <dbReference type="EMBL" id="MPL77216.1"/>
    </source>
</evidence>
<reference evidence="3" key="1">
    <citation type="submission" date="2019-08" db="EMBL/GenBank/DDBJ databases">
        <authorList>
            <person name="Kucharzyk K."/>
            <person name="Murdoch R.W."/>
            <person name="Higgins S."/>
            <person name="Loffler F."/>
        </authorList>
    </citation>
    <scope>NUCLEOTIDE SEQUENCE</scope>
</reference>
<evidence type="ECO:0000256" key="2">
    <source>
        <dbReference type="ARBA" id="ARBA00023186"/>
    </source>
</evidence>
<dbReference type="NCBIfam" id="NF001531">
    <property type="entry name" value="PRK00364.2-2"/>
    <property type="match status" value="1"/>
</dbReference>
<dbReference type="GO" id="GO:0051082">
    <property type="term" value="F:unfolded protein binding"/>
    <property type="evidence" value="ECO:0007669"/>
    <property type="project" value="TreeGrafter"/>
</dbReference>
<dbReference type="SUPFAM" id="SSF50129">
    <property type="entry name" value="GroES-like"/>
    <property type="match status" value="1"/>
</dbReference>
<dbReference type="PANTHER" id="PTHR10772">
    <property type="entry name" value="10 KDA HEAT SHOCK PROTEIN"/>
    <property type="match status" value="1"/>
</dbReference>
<dbReference type="PROSITE" id="PS00681">
    <property type="entry name" value="CHAPERONINS_CPN10"/>
    <property type="match status" value="1"/>
</dbReference>
<organism evidence="3">
    <name type="scientific">bioreactor metagenome</name>
    <dbReference type="NCBI Taxonomy" id="1076179"/>
    <lineage>
        <taxon>unclassified sequences</taxon>
        <taxon>metagenomes</taxon>
        <taxon>ecological metagenomes</taxon>
    </lineage>
</organism>
<name>A0A644UE00_9ZZZZ</name>
<accession>A0A644UE00</accession>
<dbReference type="InterPro" id="IPR020818">
    <property type="entry name" value="Chaperonin_GroES"/>
</dbReference>
<comment type="caution">
    <text evidence="3">The sequence shown here is derived from an EMBL/GenBank/DDBJ whole genome shotgun (WGS) entry which is preliminary data.</text>
</comment>
<dbReference type="FunFam" id="2.30.33.40:FF:000001">
    <property type="entry name" value="10 kDa chaperonin"/>
    <property type="match status" value="1"/>
</dbReference>
<dbReference type="GO" id="GO:0044183">
    <property type="term" value="F:protein folding chaperone"/>
    <property type="evidence" value="ECO:0007669"/>
    <property type="project" value="InterPro"/>
</dbReference>
<dbReference type="GO" id="GO:0005524">
    <property type="term" value="F:ATP binding"/>
    <property type="evidence" value="ECO:0007669"/>
    <property type="project" value="InterPro"/>
</dbReference>
<gene>
    <name evidence="3" type="primary">groS_6</name>
    <name evidence="3" type="ORF">SDC9_23069</name>
</gene>
<sequence>MNVKPLGDRILIKIKESETKTAGGIIIPQTAQEKTQTGVVVAVGTDKDVIKVKAGDEVMYDKYAGTQIKIGGAEHLIVKMSDILAVLE</sequence>